<sequence length="498" mass="55076">MPAILEDQLSKPGPNPSLYAISSPSDMLRKRRLSLPELWLKDQHLKHAFSRIQELQQSELPSMVGDGPFSLLSDECLSLILSKLPISEQISTSLVCKRWYSVHGRVVDSISLLHRDFLYSGRLTSRFPNLTKINLVQACFRSSGCSGVLLSHKLVSVHVDPDFVNDCLIGEEEVLGSDLIDEGLKMLASGCPNLRKLVLANPSEKGLGFVAEQCLTLQELEIHCCKDMSLRSISCFQNLQILKLIGSIDGLYDSSVTDIGLTILAHGCTRLVKLELSGCEGSYDGIKAIGQCCEMLQELTLRAHKMEGGWLSALPYCSNLKTLKLLSCENIDPMPGPDEHLCSCLVLEELYLEQCQMQDKSSVKALFLVCESVREISFKDCWGLDDDTFNYVTICRKVKSLSLEGCSLVTTEGLDSVLLSWKELQTLRVVSCKSIKDADISPRLAALFSVLKGLKWRPGCRSLVASTLTGSGVVKKGGRFLRRVYDNNCGQEKMTALI</sequence>
<dbReference type="PANTHER" id="PTHR13318">
    <property type="entry name" value="PARTNER OF PAIRED, ISOFORM B-RELATED"/>
    <property type="match status" value="1"/>
</dbReference>
<dbReference type="PANTHER" id="PTHR13318:SF74">
    <property type="entry name" value="OS02G0658500 PROTEIN"/>
    <property type="match status" value="1"/>
</dbReference>
<evidence type="ECO:0000259" key="1">
    <source>
        <dbReference type="Pfam" id="PF00646"/>
    </source>
</evidence>
<name>A0A9Q1KSH9_9CARY</name>
<dbReference type="Gene3D" id="1.20.1280.50">
    <property type="match status" value="1"/>
</dbReference>
<dbReference type="GO" id="GO:0019005">
    <property type="term" value="C:SCF ubiquitin ligase complex"/>
    <property type="evidence" value="ECO:0007669"/>
    <property type="project" value="TreeGrafter"/>
</dbReference>
<accession>A0A9Q1KSH9</accession>
<dbReference type="FunFam" id="3.80.10.10:FF:002340">
    <property type="entry name" value="Uncharacterized protein"/>
    <property type="match status" value="1"/>
</dbReference>
<evidence type="ECO:0000313" key="3">
    <source>
        <dbReference type="Proteomes" id="UP001153076"/>
    </source>
</evidence>
<organism evidence="2 3">
    <name type="scientific">Carnegiea gigantea</name>
    <dbReference type="NCBI Taxonomy" id="171969"/>
    <lineage>
        <taxon>Eukaryota</taxon>
        <taxon>Viridiplantae</taxon>
        <taxon>Streptophyta</taxon>
        <taxon>Embryophyta</taxon>
        <taxon>Tracheophyta</taxon>
        <taxon>Spermatophyta</taxon>
        <taxon>Magnoliopsida</taxon>
        <taxon>eudicotyledons</taxon>
        <taxon>Gunneridae</taxon>
        <taxon>Pentapetalae</taxon>
        <taxon>Caryophyllales</taxon>
        <taxon>Cactineae</taxon>
        <taxon>Cactaceae</taxon>
        <taxon>Cactoideae</taxon>
        <taxon>Echinocereeae</taxon>
        <taxon>Carnegiea</taxon>
    </lineage>
</organism>
<feature type="domain" description="F-box" evidence="1">
    <location>
        <begin position="69"/>
        <end position="101"/>
    </location>
</feature>
<dbReference type="AlphaFoldDB" id="A0A9Q1KSH9"/>
<dbReference type="Pfam" id="PF00646">
    <property type="entry name" value="F-box"/>
    <property type="match status" value="1"/>
</dbReference>
<dbReference type="InterPro" id="IPR032675">
    <property type="entry name" value="LRR_dom_sf"/>
</dbReference>
<proteinExistence type="predicted"/>
<comment type="caution">
    <text evidence="2">The sequence shown here is derived from an EMBL/GenBank/DDBJ whole genome shotgun (WGS) entry which is preliminary data.</text>
</comment>
<dbReference type="SUPFAM" id="SSF81383">
    <property type="entry name" value="F-box domain"/>
    <property type="match status" value="1"/>
</dbReference>
<dbReference type="Gene3D" id="3.80.10.10">
    <property type="entry name" value="Ribonuclease Inhibitor"/>
    <property type="match status" value="3"/>
</dbReference>
<reference evidence="2" key="1">
    <citation type="submission" date="2022-04" db="EMBL/GenBank/DDBJ databases">
        <title>Carnegiea gigantea Genome sequencing and assembly v2.</title>
        <authorList>
            <person name="Copetti D."/>
            <person name="Sanderson M.J."/>
            <person name="Burquez A."/>
            <person name="Wojciechowski M.F."/>
        </authorList>
    </citation>
    <scope>NUCLEOTIDE SEQUENCE</scope>
    <source>
        <strain evidence="2">SGP5-SGP5p</strain>
        <tissue evidence="2">Aerial part</tissue>
    </source>
</reference>
<dbReference type="GO" id="GO:0031146">
    <property type="term" value="P:SCF-dependent proteasomal ubiquitin-dependent protein catabolic process"/>
    <property type="evidence" value="ECO:0007669"/>
    <property type="project" value="TreeGrafter"/>
</dbReference>
<gene>
    <name evidence="2" type="ORF">Cgig2_033295</name>
</gene>
<evidence type="ECO:0000313" key="2">
    <source>
        <dbReference type="EMBL" id="KAJ8450101.1"/>
    </source>
</evidence>
<dbReference type="EMBL" id="JAKOGI010000017">
    <property type="protein sequence ID" value="KAJ8450101.1"/>
    <property type="molecule type" value="Genomic_DNA"/>
</dbReference>
<dbReference type="SUPFAM" id="SSF52047">
    <property type="entry name" value="RNI-like"/>
    <property type="match status" value="2"/>
</dbReference>
<dbReference type="Proteomes" id="UP001153076">
    <property type="component" value="Unassembled WGS sequence"/>
</dbReference>
<dbReference type="OrthoDB" id="550575at2759"/>
<dbReference type="InterPro" id="IPR036047">
    <property type="entry name" value="F-box-like_dom_sf"/>
</dbReference>
<dbReference type="InterPro" id="IPR001810">
    <property type="entry name" value="F-box_dom"/>
</dbReference>
<keyword evidence="3" id="KW-1185">Reference proteome</keyword>
<protein>
    <recommendedName>
        <fullName evidence="1">F-box domain-containing protein</fullName>
    </recommendedName>
</protein>